<dbReference type="Proteomes" id="UP000481360">
    <property type="component" value="Unassembled WGS sequence"/>
</dbReference>
<evidence type="ECO:0000313" key="1">
    <source>
        <dbReference type="EMBL" id="NGY65555.1"/>
    </source>
</evidence>
<dbReference type="InterPro" id="IPR045920">
    <property type="entry name" value="DUF6339"/>
</dbReference>
<dbReference type="Pfam" id="PF19866">
    <property type="entry name" value="DUF6339"/>
    <property type="match status" value="1"/>
</dbReference>
<keyword evidence="2" id="KW-1185">Reference proteome</keyword>
<dbReference type="RefSeq" id="WP_166054409.1">
    <property type="nucleotide sequence ID" value="NZ_JAAMPJ010000016.1"/>
</dbReference>
<dbReference type="EMBL" id="JAAMPJ010000016">
    <property type="protein sequence ID" value="NGY65555.1"/>
    <property type="molecule type" value="Genomic_DNA"/>
</dbReference>
<dbReference type="AlphaFoldDB" id="A0A7C9VYX9"/>
<accession>A0A7C9VYX9</accession>
<proteinExistence type="predicted"/>
<sequence length="297" mass="33126">MSELPAVDFPAVLGLLPDTAVTKHLSHAVQAGKDFFVPSALRRAVDAEFEDQPRWHVGPVRVLVDEAMDRFEGRRSKADVWLAPRLHATLRMTRAEAADSRLWNYLAMLVAPDYVVWRHRGSKSGIAKTSRFSGRHDLQAFARLWWSAELFRDGSDYRPVEPFWAYQDAVNSIMRLEIIDHRPTAAAMVRIVERLANEGVPNASDHVNGLSKAVNAAGSTLVFDVIAPDSPVDHDARLDWIAESAHAAEVPWDRLPDGPDDGAVDKRAVDVLVPMFEKLLAEAPLRVRSKKDADDDD</sequence>
<reference evidence="1 2" key="1">
    <citation type="submission" date="2020-03" db="EMBL/GenBank/DDBJ databases">
        <title>Isolation and identification of active actinomycetes.</title>
        <authorList>
            <person name="Sun X."/>
        </authorList>
    </citation>
    <scope>NUCLEOTIDE SEQUENCE [LARGE SCALE GENOMIC DNA]</scope>
    <source>
        <strain evidence="1 2">NEAU-D13</strain>
    </source>
</reference>
<name>A0A7C9VYX9_9PSEU</name>
<evidence type="ECO:0000313" key="2">
    <source>
        <dbReference type="Proteomes" id="UP000481360"/>
    </source>
</evidence>
<gene>
    <name evidence="1" type="ORF">G7043_42345</name>
</gene>
<organism evidence="1 2">
    <name type="scientific">Lentzea alba</name>
    <dbReference type="NCBI Taxonomy" id="2714351"/>
    <lineage>
        <taxon>Bacteria</taxon>
        <taxon>Bacillati</taxon>
        <taxon>Actinomycetota</taxon>
        <taxon>Actinomycetes</taxon>
        <taxon>Pseudonocardiales</taxon>
        <taxon>Pseudonocardiaceae</taxon>
        <taxon>Lentzea</taxon>
    </lineage>
</organism>
<protein>
    <submittedName>
        <fullName evidence="1">Uncharacterized protein</fullName>
    </submittedName>
</protein>
<comment type="caution">
    <text evidence="1">The sequence shown here is derived from an EMBL/GenBank/DDBJ whole genome shotgun (WGS) entry which is preliminary data.</text>
</comment>